<gene>
    <name evidence="1" type="ORF">NQ315_013503</name>
</gene>
<reference evidence="1 2" key="1">
    <citation type="journal article" date="2023" name="Insect Mol. Biol.">
        <title>Genome sequencing provides insights into the evolution of gene families encoding plant cell wall-degrading enzymes in longhorned beetles.</title>
        <authorList>
            <person name="Shin N.R."/>
            <person name="Okamura Y."/>
            <person name="Kirsch R."/>
            <person name="Pauchet Y."/>
        </authorList>
    </citation>
    <scope>NUCLEOTIDE SEQUENCE [LARGE SCALE GENOMIC DNA]</scope>
    <source>
        <strain evidence="1">EAD_L_NR</strain>
    </source>
</reference>
<dbReference type="EMBL" id="JANEYG010000283">
    <property type="protein sequence ID" value="KAJ8910539.1"/>
    <property type="molecule type" value="Genomic_DNA"/>
</dbReference>
<sequence>MSYGSRPLAARIKEYEYWNLGYERPIELLLGADVAGRLYNTCRNCNGNVFWLDANGENFLFCCEKLSTQIMINEDGR</sequence>
<keyword evidence="2" id="KW-1185">Reference proteome</keyword>
<dbReference type="AlphaFoldDB" id="A0AAV8V8P3"/>
<comment type="caution">
    <text evidence="1">The sequence shown here is derived from an EMBL/GenBank/DDBJ whole genome shotgun (WGS) entry which is preliminary data.</text>
</comment>
<dbReference type="Proteomes" id="UP001159042">
    <property type="component" value="Unassembled WGS sequence"/>
</dbReference>
<evidence type="ECO:0000313" key="1">
    <source>
        <dbReference type="EMBL" id="KAJ8910539.1"/>
    </source>
</evidence>
<proteinExistence type="predicted"/>
<evidence type="ECO:0000313" key="2">
    <source>
        <dbReference type="Proteomes" id="UP001159042"/>
    </source>
</evidence>
<organism evidence="1 2">
    <name type="scientific">Exocentrus adspersus</name>
    <dbReference type="NCBI Taxonomy" id="1586481"/>
    <lineage>
        <taxon>Eukaryota</taxon>
        <taxon>Metazoa</taxon>
        <taxon>Ecdysozoa</taxon>
        <taxon>Arthropoda</taxon>
        <taxon>Hexapoda</taxon>
        <taxon>Insecta</taxon>
        <taxon>Pterygota</taxon>
        <taxon>Neoptera</taxon>
        <taxon>Endopterygota</taxon>
        <taxon>Coleoptera</taxon>
        <taxon>Polyphaga</taxon>
        <taxon>Cucujiformia</taxon>
        <taxon>Chrysomeloidea</taxon>
        <taxon>Cerambycidae</taxon>
        <taxon>Lamiinae</taxon>
        <taxon>Acanthocinini</taxon>
        <taxon>Exocentrus</taxon>
    </lineage>
</organism>
<protein>
    <submittedName>
        <fullName evidence="1">Uncharacterized protein</fullName>
    </submittedName>
</protein>
<accession>A0AAV8V8P3</accession>
<name>A0AAV8V8P3_9CUCU</name>